<dbReference type="Proteomes" id="UP000199568">
    <property type="component" value="Unassembled WGS sequence"/>
</dbReference>
<dbReference type="STRING" id="426128.SAMN05660297_00677"/>
<name>A0A1H9ZQ87_9FIRM</name>
<dbReference type="SMART" id="SM00909">
    <property type="entry name" value="Germane"/>
    <property type="match status" value="1"/>
</dbReference>
<keyword evidence="3" id="KW-1185">Reference proteome</keyword>
<evidence type="ECO:0000259" key="1">
    <source>
        <dbReference type="SMART" id="SM00909"/>
    </source>
</evidence>
<feature type="domain" description="GerMN" evidence="1">
    <location>
        <begin position="95"/>
        <end position="179"/>
    </location>
</feature>
<gene>
    <name evidence="2" type="ORF">SAMN05660297_00677</name>
</gene>
<dbReference type="AlphaFoldDB" id="A0A1H9ZQ87"/>
<dbReference type="Pfam" id="PF10646">
    <property type="entry name" value="Germane"/>
    <property type="match status" value="1"/>
</dbReference>
<sequence>MKKIGLKLGLILLAVSLILTFVGCNRAPQEAPAPLTETENPQNGEDVVIDPAPEGEEIVVTLYFANYDYIMTGDQGLESTIPVEKTITVGERGIEEIIIAELQSQPEEEELSTTLDTLKVLSVDTAEKIVYVNFSSEQLSGGTLQESLVLQQVVYSLTELPEIEAVQILVDGSKRETLMGHIFIEEPLIREDIGF</sequence>
<dbReference type="EMBL" id="FOHU01000002">
    <property type="protein sequence ID" value="SES83941.1"/>
    <property type="molecule type" value="Genomic_DNA"/>
</dbReference>
<protein>
    <submittedName>
        <fullName evidence="2">Sporulation and spore germination</fullName>
    </submittedName>
</protein>
<dbReference type="RefSeq" id="WP_170834661.1">
    <property type="nucleotide sequence ID" value="NZ_FOHU01000002.1"/>
</dbReference>
<accession>A0A1H9ZQ87</accession>
<reference evidence="2 3" key="1">
    <citation type="submission" date="2016-10" db="EMBL/GenBank/DDBJ databases">
        <authorList>
            <person name="de Groot N.N."/>
        </authorList>
    </citation>
    <scope>NUCLEOTIDE SEQUENCE [LARGE SCALE GENOMIC DNA]</scope>
    <source>
        <strain evidence="2 3">DSM 18979</strain>
    </source>
</reference>
<organism evidence="2 3">
    <name type="scientific">Natronincola peptidivorans</name>
    <dbReference type="NCBI Taxonomy" id="426128"/>
    <lineage>
        <taxon>Bacteria</taxon>
        <taxon>Bacillati</taxon>
        <taxon>Bacillota</taxon>
        <taxon>Clostridia</taxon>
        <taxon>Peptostreptococcales</taxon>
        <taxon>Natronincolaceae</taxon>
        <taxon>Natronincola</taxon>
    </lineage>
</organism>
<evidence type="ECO:0000313" key="2">
    <source>
        <dbReference type="EMBL" id="SES83941.1"/>
    </source>
</evidence>
<evidence type="ECO:0000313" key="3">
    <source>
        <dbReference type="Proteomes" id="UP000199568"/>
    </source>
</evidence>
<dbReference type="PROSITE" id="PS51257">
    <property type="entry name" value="PROKAR_LIPOPROTEIN"/>
    <property type="match status" value="1"/>
</dbReference>
<dbReference type="InterPro" id="IPR019606">
    <property type="entry name" value="GerMN"/>
</dbReference>
<proteinExistence type="predicted"/>